<dbReference type="EMBL" id="LSRX01001589">
    <property type="protein sequence ID" value="OLP78606.1"/>
    <property type="molecule type" value="Genomic_DNA"/>
</dbReference>
<protein>
    <submittedName>
        <fullName evidence="1">Uncharacterized protein</fullName>
    </submittedName>
</protein>
<keyword evidence="2" id="KW-1185">Reference proteome</keyword>
<comment type="caution">
    <text evidence="1">The sequence shown here is derived from an EMBL/GenBank/DDBJ whole genome shotgun (WGS) entry which is preliminary data.</text>
</comment>
<evidence type="ECO:0000313" key="2">
    <source>
        <dbReference type="Proteomes" id="UP000186817"/>
    </source>
</evidence>
<gene>
    <name evidence="1" type="ORF">AK812_SmicGene41200</name>
</gene>
<reference evidence="1 2" key="1">
    <citation type="submission" date="2016-02" db="EMBL/GenBank/DDBJ databases">
        <title>Genome analysis of coral dinoflagellate symbionts highlights evolutionary adaptations to a symbiotic lifestyle.</title>
        <authorList>
            <person name="Aranda M."/>
            <person name="Li Y."/>
            <person name="Liew Y.J."/>
            <person name="Baumgarten S."/>
            <person name="Simakov O."/>
            <person name="Wilson M."/>
            <person name="Piel J."/>
            <person name="Ashoor H."/>
            <person name="Bougouffa S."/>
            <person name="Bajic V.B."/>
            <person name="Ryu T."/>
            <person name="Ravasi T."/>
            <person name="Bayer T."/>
            <person name="Micklem G."/>
            <person name="Kim H."/>
            <person name="Bhak J."/>
            <person name="Lajeunesse T.C."/>
            <person name="Voolstra C.R."/>
        </authorList>
    </citation>
    <scope>NUCLEOTIDE SEQUENCE [LARGE SCALE GENOMIC DNA]</scope>
    <source>
        <strain evidence="1 2">CCMP2467</strain>
    </source>
</reference>
<accession>A0A1Q9C6R3</accession>
<proteinExistence type="predicted"/>
<evidence type="ECO:0000313" key="1">
    <source>
        <dbReference type="EMBL" id="OLP78606.1"/>
    </source>
</evidence>
<organism evidence="1 2">
    <name type="scientific">Symbiodinium microadriaticum</name>
    <name type="common">Dinoflagellate</name>
    <name type="synonym">Zooxanthella microadriatica</name>
    <dbReference type="NCBI Taxonomy" id="2951"/>
    <lineage>
        <taxon>Eukaryota</taxon>
        <taxon>Sar</taxon>
        <taxon>Alveolata</taxon>
        <taxon>Dinophyceae</taxon>
        <taxon>Suessiales</taxon>
        <taxon>Symbiodiniaceae</taxon>
        <taxon>Symbiodinium</taxon>
    </lineage>
</organism>
<dbReference type="AlphaFoldDB" id="A0A1Q9C6R3"/>
<dbReference type="Proteomes" id="UP000186817">
    <property type="component" value="Unassembled WGS sequence"/>
</dbReference>
<sequence length="150" mass="16911">MGVRHVVWREQALVELVDIAAEVVRAKSVIMADIFRCPAWRAAAQQAKWLLPAFLELRGCLFEKKKKKEVHIQKSVLQSADAVFFREVLSCCFKGSVEAGRQSLIIIQTSRKKVRSKSAYIVMAPEDLRRKIKKAGRPPGTRDTVPTVHG</sequence>
<name>A0A1Q9C6R3_SYMMI</name>